<dbReference type="SMART" id="SM00304">
    <property type="entry name" value="HAMP"/>
    <property type="match status" value="12"/>
</dbReference>
<dbReference type="Proteomes" id="UP000516444">
    <property type="component" value="Chromosome"/>
</dbReference>
<accession>A0A7G1NWK8</accession>
<keyword evidence="7" id="KW-0812">Transmembrane</keyword>
<dbReference type="Pfam" id="PF00512">
    <property type="entry name" value="HisKA"/>
    <property type="match status" value="1"/>
</dbReference>
<feature type="domain" description="HAMP" evidence="17">
    <location>
        <begin position="686"/>
        <end position="738"/>
    </location>
</feature>
<comment type="subcellular location">
    <subcellularLocation>
        <location evidence="2">Cell membrane</location>
    </subcellularLocation>
</comment>
<dbReference type="GO" id="GO:0000155">
    <property type="term" value="F:phosphorelay sensor kinase activity"/>
    <property type="evidence" value="ECO:0007669"/>
    <property type="project" value="InterPro"/>
</dbReference>
<evidence type="ECO:0000256" key="4">
    <source>
        <dbReference type="ARBA" id="ARBA00012438"/>
    </source>
</evidence>
<dbReference type="SMART" id="SM00065">
    <property type="entry name" value="GAF"/>
    <property type="match status" value="1"/>
</dbReference>
<dbReference type="Gene3D" id="6.10.340.10">
    <property type="match status" value="1"/>
</dbReference>
<dbReference type="CDD" id="cd17546">
    <property type="entry name" value="REC_hyHK_CKI1_RcsC-like"/>
    <property type="match status" value="1"/>
</dbReference>
<keyword evidence="6" id="KW-0808">Transferase</keyword>
<name>A0A7G1NWK8_9ACTN</name>
<evidence type="ECO:0000256" key="11">
    <source>
        <dbReference type="ARBA" id="ARBA00074306"/>
    </source>
</evidence>
<gene>
    <name evidence="18" type="ORF">GCM10017557_21580</name>
</gene>
<dbReference type="PROSITE" id="PS50109">
    <property type="entry name" value="HIS_KIN"/>
    <property type="match status" value="1"/>
</dbReference>
<dbReference type="Pfam" id="PF18947">
    <property type="entry name" value="HAMP_2"/>
    <property type="match status" value="1"/>
</dbReference>
<dbReference type="InterPro" id="IPR003594">
    <property type="entry name" value="HATPase_dom"/>
</dbReference>
<evidence type="ECO:0000256" key="12">
    <source>
        <dbReference type="PROSITE-ProRule" id="PRU00169"/>
    </source>
</evidence>
<dbReference type="Pfam" id="PF02518">
    <property type="entry name" value="HATPase_c"/>
    <property type="match status" value="1"/>
</dbReference>
<dbReference type="Pfam" id="PF00672">
    <property type="entry name" value="HAMP"/>
    <property type="match status" value="9"/>
</dbReference>
<dbReference type="CDD" id="cd00082">
    <property type="entry name" value="HisKA"/>
    <property type="match status" value="1"/>
</dbReference>
<comment type="similarity">
    <text evidence="3">In the N-terminal section; belongs to the phytochrome family.</text>
</comment>
<evidence type="ECO:0000259" key="15">
    <source>
        <dbReference type="PROSITE" id="PS50109"/>
    </source>
</evidence>
<feature type="domain" description="HAMP" evidence="17">
    <location>
        <begin position="778"/>
        <end position="830"/>
    </location>
</feature>
<feature type="domain" description="HAMP" evidence="17">
    <location>
        <begin position="410"/>
        <end position="462"/>
    </location>
</feature>
<dbReference type="CDD" id="cd06225">
    <property type="entry name" value="HAMP"/>
    <property type="match status" value="10"/>
</dbReference>
<reference evidence="18 19" key="1">
    <citation type="journal article" date="2014" name="Int. J. Syst. Evol. Microbiol.">
        <title>Complete genome sequence of Corynebacterium casei LMG S-19264T (=DSM 44701T), isolated from a smear-ripened cheese.</title>
        <authorList>
            <consortium name="US DOE Joint Genome Institute (JGI-PGF)"/>
            <person name="Walter F."/>
            <person name="Albersmeier A."/>
            <person name="Kalinowski J."/>
            <person name="Ruckert C."/>
        </authorList>
    </citation>
    <scope>NUCLEOTIDE SEQUENCE [LARGE SCALE GENOMIC DNA]</scope>
    <source>
        <strain evidence="18 19">JCM 4677</strain>
    </source>
</reference>
<feature type="domain" description="HAMP" evidence="17">
    <location>
        <begin position="318"/>
        <end position="370"/>
    </location>
</feature>
<dbReference type="SUPFAM" id="SSF158472">
    <property type="entry name" value="HAMP domain-like"/>
    <property type="match status" value="1"/>
</dbReference>
<sequence>MESGAATRGTKTRAKGGQSLSNQSKPRNGTTEVDTAALNKLLGALVSMRDGNFRKRLTVSGDGVMSEIAAVFNEVGDRNLQLTGELSRVRRMVGREGKLTERLETGACEGSWAAAIDASNALVDDLVRPVSEVGRVLSAVAEGDLSPRMELRAQSADGNGHPLRGEFLKVGRTVNNLVDQLSTFTDEVTRVASEVGTEGKLGGQARVRGMSGSWKDLTDSVNTMAYRLTAQVRDIALVTTAVAKGDLSRKVTVHVAGEMLELKNTVNTMVDQLSSFSSEVTRVAREVGTEGELGGQAQVPGVAGVWKDLTDSVNLMAGNLTAQVRGIAQVTTAVANGDLSQKVTVSARGEVAQLAETINQMTETLRTFADEVTRVANEVGGEGRLGGQANVPGAAGTWKDLTDSVNTVFRNLTTQVRDIAAVTTAVANGDLSQKVSVEVAGEMLELKNTVNTMVDQLSSFGAEVTRVAREVGVEGELGGQAQVPGAAGTWKDLTDSVNTAFRNLTGQVRNIAQVTTAVANGDLSQKVTVDVSGEMLALKNTVNTMVDQLSSFADQVTRMARDVGTEGRLGGQARVDGVSGTWKDLTDSVNFMAGNLTSQVRQIAQVTTAVARGDLSQKIEVDARGEILELKNTINTMVDQLSAFAEQVTRVAREVGTDGRLGGQAQVPGVAGVWRDLTDSVNGMAGNLTAQVRNIAQVATAVARGDLSQKIDVDARGEILELKNTLNTMVDQLSNFAEQVTRVAREVGTEGILGGQAEVQGVSGTWKDLTQSVNFMANNLTIQVRNIAEVTTAVAKGDLSKKITVDAKGEILELVTTVNTMVDQLSSFAEQVTRVAREVGTEGQLGGQARVPGVTGIWKDLSDNVNLMANNLTMQVRNISQVAAAVANGDLTRTVTIEARGEVQQLADTFNTMVKTLSSFADQVTKVAREVGTDGILGGQAHVPGVAGTWKDLTDSVNGMASNLTGQVRNIAMVTTAIAKGDLTKKIDIDARGEILELKTTINTMVDQLSSFAEEVTRVAREVGTEGQLGGQARVRDVDGTWRDLTESVNEMAGNLTRQVRAIARVATAVTRGDLNLKIDVDASGEIQELQDYINKMIANLRDTTIANKEQDWLKGNLARISGLMQGRRDLADVASLIMSELTPVVSAQHGAFFLAMPLDDGKDVGAAHDDSYELRMHGSYGYSMGSMPTSFRPGETLIGTAAKEKRTILVENVPTGYLKIASSLGEAPPAHVIVLPVLFEGTVLGVIELASFHSFTHIQRDFLSQIAEMIATSVNTIAVNTKTEVLLKQSQELTEQLRERSEELENRQKALQESNAELEEKAELLAQQNRDIEVKNTEIEEARQVLEERAEQLAVSMRYKSEFLANMSHELRTPLNSLLILAKLLADNADTNLTPKQVEFAETIHGAGSDLLQLINDILDLSKVEAGKMDVSPTRIALVQLVDYVEATFRPLTAEKGLDFSVRVSPELPATLHTDEQRLLQVLRNLLSNAVKFTDSGAVELVIRPAGAEVPVAIREQLLEAGSLRDADADLIAFSVTDTGIGIAAGKMRVIFEAFKQADGTTSRKYGGTGLGLSISREIARLLGGEIHAQSEPGRGSTFTLYLPLHPSELPPQGYPQLSPVLENGALPAGPDGEAEARVETPAEVKSYQETQNGPAALFRRRRRAVPAAEQRPELSGPQTQGPQAWGRGDEEAVARSRAVFRFEGEKVLIVDDDIRNVFALTSVLEQHGLSVLYAENGREGIEVLEQHDDVTVVLMDIMMPEMDGYATTTAIRRMPQFAGLPIIALTAKAMKGDREKAIESGASDYVTKPVDPDHLLEVMQQWMRGQRPDGGV</sequence>
<dbReference type="PROSITE" id="PS50110">
    <property type="entry name" value="RESPONSE_REGULATORY"/>
    <property type="match status" value="1"/>
</dbReference>
<dbReference type="Gene3D" id="3.40.50.2300">
    <property type="match status" value="1"/>
</dbReference>
<proteinExistence type="inferred from homology"/>
<dbReference type="SMART" id="SM00387">
    <property type="entry name" value="HATPase_c"/>
    <property type="match status" value="1"/>
</dbReference>
<dbReference type="Gene3D" id="3.30.565.10">
    <property type="entry name" value="Histidine kinase-like ATPase, C-terminal domain"/>
    <property type="match status" value="1"/>
</dbReference>
<keyword evidence="9" id="KW-1133">Transmembrane helix</keyword>
<protein>
    <recommendedName>
        <fullName evidence="11">Circadian input-output histidine kinase CikA</fullName>
        <ecNumber evidence="4">2.7.13.3</ecNumber>
    </recommendedName>
</protein>
<dbReference type="InterPro" id="IPR003661">
    <property type="entry name" value="HisK_dim/P_dom"/>
</dbReference>
<feature type="domain" description="Histidine kinase" evidence="15">
    <location>
        <begin position="1367"/>
        <end position="1608"/>
    </location>
</feature>
<dbReference type="SUPFAM" id="SSF58104">
    <property type="entry name" value="Methyl-accepting chemotaxis protein (MCP) signaling domain"/>
    <property type="match status" value="6"/>
</dbReference>
<evidence type="ECO:0000256" key="14">
    <source>
        <dbReference type="SAM" id="MobiDB-lite"/>
    </source>
</evidence>
<dbReference type="PROSITE" id="PS50885">
    <property type="entry name" value="HAMP"/>
    <property type="match status" value="12"/>
</dbReference>
<dbReference type="InterPro" id="IPR003018">
    <property type="entry name" value="GAF"/>
</dbReference>
<dbReference type="InterPro" id="IPR036097">
    <property type="entry name" value="HisK_dim/P_sf"/>
</dbReference>
<feature type="domain" description="HAMP" evidence="17">
    <location>
        <begin position="226"/>
        <end position="278"/>
    </location>
</feature>
<dbReference type="InterPro" id="IPR005467">
    <property type="entry name" value="His_kinase_dom"/>
</dbReference>
<dbReference type="FunFam" id="1.20.120.1530:FF:000002">
    <property type="entry name" value="Two-component osmosensing histidine kinase"/>
    <property type="match status" value="6"/>
</dbReference>
<feature type="region of interest" description="Disordered" evidence="14">
    <location>
        <begin position="1664"/>
        <end position="1688"/>
    </location>
</feature>
<dbReference type="PANTHER" id="PTHR45339">
    <property type="entry name" value="HYBRID SIGNAL TRANSDUCTION HISTIDINE KINASE J"/>
    <property type="match status" value="1"/>
</dbReference>
<dbReference type="RefSeq" id="WP_190850054.1">
    <property type="nucleotide sequence ID" value="NZ_AP023440.1"/>
</dbReference>
<dbReference type="Gene3D" id="3.30.450.40">
    <property type="match status" value="1"/>
</dbReference>
<feature type="domain" description="HAMP" evidence="17">
    <location>
        <begin position="594"/>
        <end position="646"/>
    </location>
</feature>
<evidence type="ECO:0000259" key="17">
    <source>
        <dbReference type="PROSITE" id="PS50885"/>
    </source>
</evidence>
<organism evidence="18 19">
    <name type="scientific">Streptomyces aurantiacus</name>
    <dbReference type="NCBI Taxonomy" id="47760"/>
    <lineage>
        <taxon>Bacteria</taxon>
        <taxon>Bacillati</taxon>
        <taxon>Actinomycetota</taxon>
        <taxon>Actinomycetes</taxon>
        <taxon>Kitasatosporales</taxon>
        <taxon>Streptomycetaceae</taxon>
        <taxon>Streptomyces</taxon>
        <taxon>Streptomyces aurantiacus group</taxon>
    </lineage>
</organism>
<evidence type="ECO:0000256" key="5">
    <source>
        <dbReference type="ARBA" id="ARBA00022553"/>
    </source>
</evidence>
<evidence type="ECO:0000256" key="8">
    <source>
        <dbReference type="ARBA" id="ARBA00022777"/>
    </source>
</evidence>
<feature type="domain" description="HAMP" evidence="17">
    <location>
        <begin position="124"/>
        <end position="186"/>
    </location>
</feature>
<dbReference type="SMART" id="SM00388">
    <property type="entry name" value="HisKA"/>
    <property type="match status" value="1"/>
</dbReference>
<evidence type="ECO:0000256" key="6">
    <source>
        <dbReference type="ARBA" id="ARBA00022679"/>
    </source>
</evidence>
<evidence type="ECO:0000256" key="2">
    <source>
        <dbReference type="ARBA" id="ARBA00004236"/>
    </source>
</evidence>
<feature type="domain" description="HAMP" evidence="17">
    <location>
        <begin position="962"/>
        <end position="1014"/>
    </location>
</feature>
<feature type="domain" description="HAMP" evidence="17">
    <location>
        <begin position="35"/>
        <end position="84"/>
    </location>
</feature>
<feature type="compositionally biased region" description="Polar residues" evidence="14">
    <location>
        <begin position="18"/>
        <end position="33"/>
    </location>
</feature>
<keyword evidence="5 12" id="KW-0597">Phosphoprotein</keyword>
<feature type="region of interest" description="Disordered" evidence="14">
    <location>
        <begin position="1"/>
        <end position="33"/>
    </location>
</feature>
<dbReference type="Gene3D" id="1.20.120.1530">
    <property type="match status" value="7"/>
</dbReference>
<dbReference type="Pfam" id="PF00072">
    <property type="entry name" value="Response_reg"/>
    <property type="match status" value="1"/>
</dbReference>
<dbReference type="PRINTS" id="PR00344">
    <property type="entry name" value="BCTRLSENSOR"/>
</dbReference>
<keyword evidence="13" id="KW-0175">Coiled coil</keyword>
<feature type="domain" description="Response regulatory" evidence="16">
    <location>
        <begin position="1708"/>
        <end position="1825"/>
    </location>
</feature>
<evidence type="ECO:0000313" key="18">
    <source>
        <dbReference type="EMBL" id="BCL27299.1"/>
    </source>
</evidence>
<dbReference type="SUPFAM" id="SSF55874">
    <property type="entry name" value="ATPase domain of HSP90 chaperone/DNA topoisomerase II/histidine kinase"/>
    <property type="match status" value="1"/>
</dbReference>
<evidence type="ECO:0000313" key="19">
    <source>
        <dbReference type="Proteomes" id="UP000516444"/>
    </source>
</evidence>
<evidence type="ECO:0000256" key="13">
    <source>
        <dbReference type="SAM" id="Coils"/>
    </source>
</evidence>
<dbReference type="InterPro" id="IPR036890">
    <property type="entry name" value="HATPase_C_sf"/>
</dbReference>
<evidence type="ECO:0000256" key="9">
    <source>
        <dbReference type="ARBA" id="ARBA00022989"/>
    </source>
</evidence>
<dbReference type="FunFam" id="3.30.565.10:FF:000010">
    <property type="entry name" value="Sensor histidine kinase RcsC"/>
    <property type="match status" value="1"/>
</dbReference>
<dbReference type="Gene3D" id="1.10.8.500">
    <property type="entry name" value="HAMP domain in histidine kinase"/>
    <property type="match status" value="1"/>
</dbReference>
<dbReference type="SUPFAM" id="SSF47384">
    <property type="entry name" value="Homodimeric domain of signal transducing histidine kinase"/>
    <property type="match status" value="1"/>
</dbReference>
<evidence type="ECO:0000259" key="16">
    <source>
        <dbReference type="PROSITE" id="PS50110"/>
    </source>
</evidence>
<dbReference type="SUPFAM" id="SSF52172">
    <property type="entry name" value="CheY-like"/>
    <property type="match status" value="1"/>
</dbReference>
<dbReference type="KEGG" id="sgm:GCM10017557_21580"/>
<dbReference type="InterPro" id="IPR011006">
    <property type="entry name" value="CheY-like_superfamily"/>
</dbReference>
<keyword evidence="10" id="KW-0902">Two-component regulatory system</keyword>
<dbReference type="InterPro" id="IPR004358">
    <property type="entry name" value="Sig_transdc_His_kin-like_C"/>
</dbReference>
<evidence type="ECO:0000256" key="3">
    <source>
        <dbReference type="ARBA" id="ARBA00006402"/>
    </source>
</evidence>
<dbReference type="EC" id="2.7.13.3" evidence="4"/>
<feature type="domain" description="HAMP" evidence="17">
    <location>
        <begin position="1054"/>
        <end position="1106"/>
    </location>
</feature>
<feature type="domain" description="HAMP" evidence="17">
    <location>
        <begin position="502"/>
        <end position="554"/>
    </location>
</feature>
<dbReference type="PANTHER" id="PTHR45339:SF1">
    <property type="entry name" value="HYBRID SIGNAL TRANSDUCTION HISTIDINE KINASE J"/>
    <property type="match status" value="1"/>
</dbReference>
<dbReference type="EMBL" id="AP023440">
    <property type="protein sequence ID" value="BCL27299.1"/>
    <property type="molecule type" value="Genomic_DNA"/>
</dbReference>
<keyword evidence="19" id="KW-1185">Reference proteome</keyword>
<keyword evidence="8 18" id="KW-0418">Kinase</keyword>
<dbReference type="InterPro" id="IPR029016">
    <property type="entry name" value="GAF-like_dom_sf"/>
</dbReference>
<evidence type="ECO:0000256" key="7">
    <source>
        <dbReference type="ARBA" id="ARBA00022692"/>
    </source>
</evidence>
<dbReference type="GO" id="GO:0005886">
    <property type="term" value="C:plasma membrane"/>
    <property type="evidence" value="ECO:0007669"/>
    <property type="project" value="UniProtKB-SubCell"/>
</dbReference>
<evidence type="ECO:0000256" key="10">
    <source>
        <dbReference type="ARBA" id="ARBA00023012"/>
    </source>
</evidence>
<keyword evidence="9" id="KW-0472">Membrane</keyword>
<dbReference type="SUPFAM" id="SSF55781">
    <property type="entry name" value="GAF domain-like"/>
    <property type="match status" value="1"/>
</dbReference>
<feature type="coiled-coil region" evidence="13">
    <location>
        <begin position="1288"/>
        <end position="1357"/>
    </location>
</feature>
<comment type="catalytic activity">
    <reaction evidence="1">
        <text>ATP + protein L-histidine = ADP + protein N-phospho-L-histidine.</text>
        <dbReference type="EC" id="2.7.13.3"/>
    </reaction>
</comment>
<dbReference type="Pfam" id="PF13185">
    <property type="entry name" value="GAF_2"/>
    <property type="match status" value="1"/>
</dbReference>
<dbReference type="InterPro" id="IPR003660">
    <property type="entry name" value="HAMP_dom"/>
</dbReference>
<dbReference type="SMART" id="SM00448">
    <property type="entry name" value="REC"/>
    <property type="match status" value="1"/>
</dbReference>
<evidence type="ECO:0000256" key="1">
    <source>
        <dbReference type="ARBA" id="ARBA00000085"/>
    </source>
</evidence>
<dbReference type="CDD" id="cd16922">
    <property type="entry name" value="HATPase_EvgS-ArcB-TorS-like"/>
    <property type="match status" value="1"/>
</dbReference>
<dbReference type="Gene3D" id="1.10.287.130">
    <property type="match status" value="1"/>
</dbReference>
<feature type="modified residue" description="4-aspartylphosphate" evidence="12">
    <location>
        <position position="1758"/>
    </location>
</feature>
<feature type="domain" description="HAMP" evidence="17">
    <location>
        <begin position="870"/>
        <end position="922"/>
    </location>
</feature>
<dbReference type="InterPro" id="IPR001789">
    <property type="entry name" value="Sig_transdc_resp-reg_receiver"/>
</dbReference>